<protein>
    <recommendedName>
        <fullName evidence="2">C-type lectin domain-containing protein</fullName>
    </recommendedName>
</protein>
<keyword evidence="1" id="KW-0732">Signal</keyword>
<accession>A0AAV6U6Z0</accession>
<evidence type="ECO:0000313" key="4">
    <source>
        <dbReference type="Proteomes" id="UP000827092"/>
    </source>
</evidence>
<dbReference type="InterPro" id="IPR050111">
    <property type="entry name" value="C-type_lectin/snaclec_domain"/>
</dbReference>
<dbReference type="EMBL" id="JAFNEN010000603">
    <property type="protein sequence ID" value="KAG8179794.1"/>
    <property type="molecule type" value="Genomic_DNA"/>
</dbReference>
<dbReference type="SMART" id="SM00034">
    <property type="entry name" value="CLECT"/>
    <property type="match status" value="4"/>
</dbReference>
<feature type="chain" id="PRO_5043697788" description="C-type lectin domain-containing protein" evidence="1">
    <location>
        <begin position="26"/>
        <end position="606"/>
    </location>
</feature>
<name>A0AAV6U6Z0_9ARAC</name>
<dbReference type="AlphaFoldDB" id="A0AAV6U6Z0"/>
<dbReference type="CDD" id="cd00037">
    <property type="entry name" value="CLECT"/>
    <property type="match status" value="4"/>
</dbReference>
<gene>
    <name evidence="3" type="ORF">JTE90_002832</name>
</gene>
<dbReference type="InterPro" id="IPR016186">
    <property type="entry name" value="C-type_lectin-like/link_sf"/>
</dbReference>
<dbReference type="Gene3D" id="3.10.100.10">
    <property type="entry name" value="Mannose-Binding Protein A, subunit A"/>
    <property type="match status" value="4"/>
</dbReference>
<dbReference type="PROSITE" id="PS50041">
    <property type="entry name" value="C_TYPE_LECTIN_2"/>
    <property type="match status" value="4"/>
</dbReference>
<evidence type="ECO:0000256" key="1">
    <source>
        <dbReference type="SAM" id="SignalP"/>
    </source>
</evidence>
<dbReference type="PROSITE" id="PS51257">
    <property type="entry name" value="PROKAR_LIPOPROTEIN"/>
    <property type="match status" value="1"/>
</dbReference>
<reference evidence="3 4" key="1">
    <citation type="journal article" date="2022" name="Nat. Ecol. Evol.">
        <title>A masculinizing supergene underlies an exaggerated male reproductive morph in a spider.</title>
        <authorList>
            <person name="Hendrickx F."/>
            <person name="De Corte Z."/>
            <person name="Sonet G."/>
            <person name="Van Belleghem S.M."/>
            <person name="Kostlbacher S."/>
            <person name="Vangestel C."/>
        </authorList>
    </citation>
    <scope>NUCLEOTIDE SEQUENCE [LARGE SCALE GENOMIC DNA]</scope>
    <source>
        <strain evidence="3">W744_W776</strain>
    </source>
</reference>
<evidence type="ECO:0000313" key="3">
    <source>
        <dbReference type="EMBL" id="KAG8179794.1"/>
    </source>
</evidence>
<dbReference type="SUPFAM" id="SSF56436">
    <property type="entry name" value="C-type lectin-like"/>
    <property type="match status" value="4"/>
</dbReference>
<feature type="domain" description="C-type lectin" evidence="2">
    <location>
        <begin position="483"/>
        <end position="602"/>
    </location>
</feature>
<dbReference type="PANTHER" id="PTHR22803">
    <property type="entry name" value="MANNOSE, PHOSPHOLIPASE, LECTIN RECEPTOR RELATED"/>
    <property type="match status" value="1"/>
</dbReference>
<dbReference type="InterPro" id="IPR016187">
    <property type="entry name" value="CTDL_fold"/>
</dbReference>
<dbReference type="InterPro" id="IPR001304">
    <property type="entry name" value="C-type_lectin-like"/>
</dbReference>
<feature type="domain" description="C-type lectin" evidence="2">
    <location>
        <begin position="184"/>
        <end position="304"/>
    </location>
</feature>
<comment type="caution">
    <text evidence="3">The sequence shown here is derived from an EMBL/GenBank/DDBJ whole genome shotgun (WGS) entry which is preliminary data.</text>
</comment>
<feature type="domain" description="C-type lectin" evidence="2">
    <location>
        <begin position="37"/>
        <end position="154"/>
    </location>
</feature>
<feature type="signal peptide" evidence="1">
    <location>
        <begin position="1"/>
        <end position="25"/>
    </location>
</feature>
<dbReference type="Pfam" id="PF00059">
    <property type="entry name" value="Lectin_C"/>
    <property type="match status" value="4"/>
</dbReference>
<proteinExistence type="predicted"/>
<dbReference type="Proteomes" id="UP000827092">
    <property type="component" value="Unassembled WGS sequence"/>
</dbReference>
<organism evidence="3 4">
    <name type="scientific">Oedothorax gibbosus</name>
    <dbReference type="NCBI Taxonomy" id="931172"/>
    <lineage>
        <taxon>Eukaryota</taxon>
        <taxon>Metazoa</taxon>
        <taxon>Ecdysozoa</taxon>
        <taxon>Arthropoda</taxon>
        <taxon>Chelicerata</taxon>
        <taxon>Arachnida</taxon>
        <taxon>Araneae</taxon>
        <taxon>Araneomorphae</taxon>
        <taxon>Entelegynae</taxon>
        <taxon>Araneoidea</taxon>
        <taxon>Linyphiidae</taxon>
        <taxon>Erigoninae</taxon>
        <taxon>Oedothorax</taxon>
    </lineage>
</organism>
<keyword evidence="4" id="KW-1185">Reference proteome</keyword>
<feature type="domain" description="C-type lectin" evidence="2">
    <location>
        <begin position="339"/>
        <end position="456"/>
    </location>
</feature>
<sequence>MMLIRAQLIHVIFLSCLSFLEYSNALEYCNGTSWIKFDGNCYLFPTAGISRVSYYDAEDFCRSQGSHLASIHSEEENAFIKNTMRERHSGDRLWIGLNILAGKDNFLWSDGTPVGFTNIVKKEYYVNEKCFITMRSQNGWRPEHCALHYSALCKRSDSAIPTPMPPRTTPEPSKGYCPEGWIQLEEKCYKYFGADENERLQYKQARDACWALGKNHDLVSIHSMKEQAFLTQHLFSLGTSAWIGMRQVTSDEIGHDLVFGWIDNSRTDFTYWAPGHPPPGTWKYCTRLSFEGVRKGEWIADYCETSKQGYICQAPTDSDLPAPVIHPSKCGPDANVGEFRDACYQLVPKLQNQQEAEEACQGLMGGHLVSIVDSFEQAFLYNFIGQRESSIWTGLGRSEGSKYLKWTDKQPVYYLHFDEIESQLVSNDKKCVSLHTTNDLKWNITDCSVKLFSICKIAKDNPPSFPEVTDSCSSDENSIIDIGDKFCYHLAHSREFQIQSWDATSRYCLTRGMKMIEGYSNHQMQSLTAYLHQEMYSIHLGLIRSFDKKSFIRVNGEAPSYTNWDAKEPSSYPGTKDCVAFHPSTGKWMTVSCSGIGVAVCQMPKN</sequence>
<evidence type="ECO:0000259" key="2">
    <source>
        <dbReference type="PROSITE" id="PS50041"/>
    </source>
</evidence>